<protein>
    <recommendedName>
        <fullName evidence="1">Glycosyl transferase family 28 C-terminal domain-containing protein</fullName>
    </recommendedName>
</protein>
<organism evidence="2">
    <name type="scientific">hydrothermal vent metagenome</name>
    <dbReference type="NCBI Taxonomy" id="652676"/>
    <lineage>
        <taxon>unclassified sequences</taxon>
        <taxon>metagenomes</taxon>
        <taxon>ecological metagenomes</taxon>
    </lineage>
</organism>
<dbReference type="Gene3D" id="3.40.50.2000">
    <property type="entry name" value="Glycogen Phosphorylase B"/>
    <property type="match status" value="1"/>
</dbReference>
<dbReference type="NCBIfam" id="TIGR03590">
    <property type="entry name" value="PseG"/>
    <property type="match status" value="1"/>
</dbReference>
<evidence type="ECO:0000313" key="2">
    <source>
        <dbReference type="EMBL" id="VAX25009.1"/>
    </source>
</evidence>
<proteinExistence type="predicted"/>
<dbReference type="EMBL" id="UOGA01000286">
    <property type="protein sequence ID" value="VAX25009.1"/>
    <property type="molecule type" value="Genomic_DNA"/>
</dbReference>
<feature type="domain" description="Glycosyl transferase family 28 C-terminal" evidence="1">
    <location>
        <begin position="187"/>
        <end position="319"/>
    </location>
</feature>
<name>A0A3B1C4B1_9ZZZZ</name>
<dbReference type="Pfam" id="PF04101">
    <property type="entry name" value="Glyco_tran_28_C"/>
    <property type="match status" value="1"/>
</dbReference>
<dbReference type="InterPro" id="IPR020023">
    <property type="entry name" value="PseG"/>
</dbReference>
<dbReference type="PANTHER" id="PTHR21015:SF22">
    <property type="entry name" value="GLYCOSYLTRANSFERASE"/>
    <property type="match status" value="1"/>
</dbReference>
<dbReference type="Gene3D" id="3.40.50.11190">
    <property type="match status" value="1"/>
</dbReference>
<dbReference type="PANTHER" id="PTHR21015">
    <property type="entry name" value="UDP-N-ACETYLGLUCOSAMINE--N-ACETYLMURAMYL-(PENTAPEPTIDE) PYROPHOSPHORYL-UNDECAPRENOL N-ACETYLGLUCOSAMINE TRANSFERASE 1"/>
    <property type="match status" value="1"/>
</dbReference>
<dbReference type="AlphaFoldDB" id="A0A3B1C4B1"/>
<reference evidence="2" key="1">
    <citation type="submission" date="2018-06" db="EMBL/GenBank/DDBJ databases">
        <authorList>
            <person name="Zhirakovskaya E."/>
        </authorList>
    </citation>
    <scope>NUCLEOTIDE SEQUENCE</scope>
</reference>
<dbReference type="SUPFAM" id="SSF53756">
    <property type="entry name" value="UDP-Glycosyltransferase/glycogen phosphorylase"/>
    <property type="match status" value="1"/>
</dbReference>
<sequence length="347" mass="37813">MKTVWIRADASSSIGAGHITRCIALAEELREAGVSARFICRKLEGDLIAFINKRGFVAETMAGDSGDWTLLEDASKTCAVIEKYGGEADWVIIDLLDNGIEMDSALRSVARNILAIDDHADRKRDCDIIVNPHFFPSAEQKYKTLTPPDCVTLAGLRHALVRSEFRKARQEGLNKRNNEIKRILVSFGGSDCAGLPDKVIEALLPFGKAGIKVDMIMGFGDHDSNSSVDYDGANITFHSFVDDMVSITEKADIVIGAYGVSTMERMLLGAPSIIITISESQMALARILAEAGYAVYLGSGHDVTPDKIAGAINRLKDDPYTLRFISKTIMERVDGLGAKRVVKQMGL</sequence>
<evidence type="ECO:0000259" key="1">
    <source>
        <dbReference type="Pfam" id="PF04101"/>
    </source>
</evidence>
<dbReference type="GO" id="GO:0016758">
    <property type="term" value="F:hexosyltransferase activity"/>
    <property type="evidence" value="ECO:0007669"/>
    <property type="project" value="InterPro"/>
</dbReference>
<gene>
    <name evidence="2" type="ORF">MNBD_NITROSPINAE04-2305</name>
</gene>
<dbReference type="InterPro" id="IPR007235">
    <property type="entry name" value="Glyco_trans_28_C"/>
</dbReference>
<accession>A0A3B1C4B1</accession>